<protein>
    <submittedName>
        <fullName evidence="5">Riboflavin biosynthesis protein RibD</fullName>
    </submittedName>
</protein>
<dbReference type="PANTHER" id="PTHR38011:SF7">
    <property type="entry name" value="2,5-DIAMINO-6-RIBOSYLAMINO-4(3H)-PYRIMIDINONE 5'-PHOSPHATE REDUCTASE"/>
    <property type="match status" value="1"/>
</dbReference>
<dbReference type="AlphaFoldDB" id="A0A5S9RAT1"/>
<dbReference type="OrthoDB" id="5243299at2"/>
<dbReference type="InterPro" id="IPR002734">
    <property type="entry name" value="RibDG_C"/>
</dbReference>
<dbReference type="GO" id="GO:0009231">
    <property type="term" value="P:riboflavin biosynthetic process"/>
    <property type="evidence" value="ECO:0007669"/>
    <property type="project" value="InterPro"/>
</dbReference>
<evidence type="ECO:0000256" key="1">
    <source>
        <dbReference type="ARBA" id="ARBA00005104"/>
    </source>
</evidence>
<evidence type="ECO:0000256" key="2">
    <source>
        <dbReference type="ARBA" id="ARBA00022857"/>
    </source>
</evidence>
<dbReference type="NCBIfam" id="NF010664">
    <property type="entry name" value="PRK14059.1-2"/>
    <property type="match status" value="1"/>
</dbReference>
<comment type="pathway">
    <text evidence="1">Cofactor biosynthesis; riboflavin biosynthesis.</text>
</comment>
<dbReference type="InterPro" id="IPR050765">
    <property type="entry name" value="Riboflavin_Biosynth_HTPR"/>
</dbReference>
<dbReference type="GO" id="GO:0008703">
    <property type="term" value="F:5-amino-6-(5-phosphoribosylamino)uracil reductase activity"/>
    <property type="evidence" value="ECO:0007669"/>
    <property type="project" value="InterPro"/>
</dbReference>
<proteinExistence type="predicted"/>
<dbReference type="NCBIfam" id="NF010663">
    <property type="entry name" value="PRK14059.1-1"/>
    <property type="match status" value="1"/>
</dbReference>
<dbReference type="Gene3D" id="3.40.430.10">
    <property type="entry name" value="Dihydrofolate Reductase, subunit A"/>
    <property type="match status" value="1"/>
</dbReference>
<keyword evidence="3" id="KW-0560">Oxidoreductase</keyword>
<dbReference type="EMBL" id="CACSIP010000060">
    <property type="protein sequence ID" value="CAA0136077.1"/>
    <property type="molecule type" value="Genomic_DNA"/>
</dbReference>
<evidence type="ECO:0000259" key="4">
    <source>
        <dbReference type="Pfam" id="PF01872"/>
    </source>
</evidence>
<evidence type="ECO:0000313" key="5">
    <source>
        <dbReference type="EMBL" id="CAA0136077.1"/>
    </source>
</evidence>
<sequence>MSGDGDGTQFTVLGRIDELGPGGLTQLYAHPEPEPHIPRSCWVRGNMIASIDGGATSDGKSGALGRAGDRAVFAALREVADVVVVGASTARVENYAGVQLSATQRRSRQLRGQAEVPPIAVLTRSGRVEHDARVLRHTEVTPLILTSADAVSDTRARLGGFAEVLDASGGEPDSVDLRIALGLLADRGLVRVLTEGGPGVLGMFTAQQVLDEMCLTVAPVLVGGASHRIVTGPAEVHTAMRLRHALTDDDGYLYLRYSRSGAACSDAAQ</sequence>
<reference evidence="5 6" key="1">
    <citation type="submission" date="2019-11" db="EMBL/GenBank/DDBJ databases">
        <authorList>
            <person name="Holert J."/>
        </authorList>
    </citation>
    <scope>NUCLEOTIDE SEQUENCE [LARGE SCALE GENOMIC DNA]</scope>
    <source>
        <strain evidence="5">BC8_1</strain>
    </source>
</reference>
<evidence type="ECO:0000313" key="6">
    <source>
        <dbReference type="Proteomes" id="UP000430146"/>
    </source>
</evidence>
<feature type="domain" description="Bacterial bifunctional deaminase-reductase C-terminal" evidence="4">
    <location>
        <begin position="42"/>
        <end position="253"/>
    </location>
</feature>
<organism evidence="5 6">
    <name type="scientific">Mycolicibacterium vanbaalenii</name>
    <name type="common">Mycobacterium vanbaalenii</name>
    <dbReference type="NCBI Taxonomy" id="110539"/>
    <lineage>
        <taxon>Bacteria</taxon>
        <taxon>Bacillati</taxon>
        <taxon>Actinomycetota</taxon>
        <taxon>Actinomycetes</taxon>
        <taxon>Mycobacteriales</taxon>
        <taxon>Mycobacteriaceae</taxon>
        <taxon>Mycolicibacterium</taxon>
    </lineage>
</organism>
<keyword evidence="2" id="KW-0521">NADP</keyword>
<gene>
    <name evidence="5" type="primary">ribD_2</name>
    <name evidence="5" type="ORF">AELLOGFF_06435</name>
</gene>
<dbReference type="Proteomes" id="UP000430146">
    <property type="component" value="Unassembled WGS sequence"/>
</dbReference>
<keyword evidence="6" id="KW-1185">Reference proteome</keyword>
<dbReference type="SUPFAM" id="SSF53597">
    <property type="entry name" value="Dihydrofolate reductase-like"/>
    <property type="match status" value="1"/>
</dbReference>
<dbReference type="NCBIfam" id="NF010665">
    <property type="entry name" value="PRK14059.1-4"/>
    <property type="match status" value="1"/>
</dbReference>
<dbReference type="InterPro" id="IPR024072">
    <property type="entry name" value="DHFR-like_dom_sf"/>
</dbReference>
<accession>A0A5S9RAT1</accession>
<name>A0A5S9RAT1_MYCVN</name>
<evidence type="ECO:0000256" key="3">
    <source>
        <dbReference type="ARBA" id="ARBA00023002"/>
    </source>
</evidence>
<dbReference type="Pfam" id="PF01872">
    <property type="entry name" value="RibD_C"/>
    <property type="match status" value="1"/>
</dbReference>
<dbReference type="PANTHER" id="PTHR38011">
    <property type="entry name" value="DIHYDROFOLATE REDUCTASE FAMILY PROTEIN (AFU_ORTHOLOGUE AFUA_8G06820)"/>
    <property type="match status" value="1"/>
</dbReference>
<dbReference type="RefSeq" id="WP_159235016.1">
    <property type="nucleotide sequence ID" value="NZ_CACSIP010000060.1"/>
</dbReference>